<name>A0A518HIN3_9BACT</name>
<evidence type="ECO:0000313" key="4">
    <source>
        <dbReference type="Proteomes" id="UP000319004"/>
    </source>
</evidence>
<evidence type="ECO:0000256" key="1">
    <source>
        <dbReference type="SAM" id="MobiDB-lite"/>
    </source>
</evidence>
<organism evidence="3 4">
    <name type="scientific">Stieleria neptunia</name>
    <dbReference type="NCBI Taxonomy" id="2527979"/>
    <lineage>
        <taxon>Bacteria</taxon>
        <taxon>Pseudomonadati</taxon>
        <taxon>Planctomycetota</taxon>
        <taxon>Planctomycetia</taxon>
        <taxon>Pirellulales</taxon>
        <taxon>Pirellulaceae</taxon>
        <taxon>Stieleria</taxon>
    </lineage>
</organism>
<dbReference type="Proteomes" id="UP000319004">
    <property type="component" value="Chromosome"/>
</dbReference>
<keyword evidence="2" id="KW-0812">Transmembrane</keyword>
<evidence type="ECO:0000313" key="3">
    <source>
        <dbReference type="EMBL" id="QDV40692.1"/>
    </source>
</evidence>
<dbReference type="AlphaFoldDB" id="A0A518HIN3"/>
<feature type="transmembrane region" description="Helical" evidence="2">
    <location>
        <begin position="57"/>
        <end position="77"/>
    </location>
</feature>
<dbReference type="KEGG" id="snep:Enr13x_05270"/>
<dbReference type="RefSeq" id="WP_145384520.1">
    <property type="nucleotide sequence ID" value="NZ_CP037423.1"/>
</dbReference>
<feature type="region of interest" description="Disordered" evidence="1">
    <location>
        <begin position="86"/>
        <end position="109"/>
    </location>
</feature>
<proteinExistence type="predicted"/>
<accession>A0A518HIN3</accession>
<keyword evidence="2" id="KW-0472">Membrane</keyword>
<keyword evidence="4" id="KW-1185">Reference proteome</keyword>
<keyword evidence="2" id="KW-1133">Transmembrane helix</keyword>
<dbReference type="OrthoDB" id="9854939at2"/>
<protein>
    <submittedName>
        <fullName evidence="3">Uncharacterized protein</fullName>
    </submittedName>
</protein>
<dbReference type="EMBL" id="CP037423">
    <property type="protein sequence ID" value="QDV40692.1"/>
    <property type="molecule type" value="Genomic_DNA"/>
</dbReference>
<sequence>MKRNWALRIPLAVVVSWFATLEFRMQFNLPALRELASQRDDDMYDGVGLNAALLVMGWLPPLIVTLVMVVVLQLVLAMMRRTARDTHHDGDAESSAAPINATQPYREPK</sequence>
<reference evidence="3 4" key="1">
    <citation type="submission" date="2019-03" db="EMBL/GenBank/DDBJ databases">
        <title>Deep-cultivation of Planctomycetes and their phenomic and genomic characterization uncovers novel biology.</title>
        <authorList>
            <person name="Wiegand S."/>
            <person name="Jogler M."/>
            <person name="Boedeker C."/>
            <person name="Pinto D."/>
            <person name="Vollmers J."/>
            <person name="Rivas-Marin E."/>
            <person name="Kohn T."/>
            <person name="Peeters S.H."/>
            <person name="Heuer A."/>
            <person name="Rast P."/>
            <person name="Oberbeckmann S."/>
            <person name="Bunk B."/>
            <person name="Jeske O."/>
            <person name="Meyerdierks A."/>
            <person name="Storesund J.E."/>
            <person name="Kallscheuer N."/>
            <person name="Luecker S."/>
            <person name="Lage O.M."/>
            <person name="Pohl T."/>
            <person name="Merkel B.J."/>
            <person name="Hornburger P."/>
            <person name="Mueller R.-W."/>
            <person name="Bruemmer F."/>
            <person name="Labrenz M."/>
            <person name="Spormann A.M."/>
            <person name="Op den Camp H."/>
            <person name="Overmann J."/>
            <person name="Amann R."/>
            <person name="Jetten M.S.M."/>
            <person name="Mascher T."/>
            <person name="Medema M.H."/>
            <person name="Devos D.P."/>
            <person name="Kaster A.-K."/>
            <person name="Ovreas L."/>
            <person name="Rohde M."/>
            <person name="Galperin M.Y."/>
            <person name="Jogler C."/>
        </authorList>
    </citation>
    <scope>NUCLEOTIDE SEQUENCE [LARGE SCALE GENOMIC DNA]</scope>
    <source>
        <strain evidence="3 4">Enr13</strain>
    </source>
</reference>
<gene>
    <name evidence="3" type="ORF">Enr13x_05270</name>
</gene>
<evidence type="ECO:0000256" key="2">
    <source>
        <dbReference type="SAM" id="Phobius"/>
    </source>
</evidence>